<keyword evidence="2" id="KW-0812">Transmembrane</keyword>
<dbReference type="SMART" id="SM00244">
    <property type="entry name" value="PHB"/>
    <property type="match status" value="1"/>
</dbReference>
<dbReference type="InterPro" id="IPR001107">
    <property type="entry name" value="Band_7"/>
</dbReference>
<evidence type="ECO:0000256" key="4">
    <source>
        <dbReference type="ARBA" id="ARBA00022968"/>
    </source>
</evidence>
<dbReference type="Pfam" id="PF01145">
    <property type="entry name" value="Band_7"/>
    <property type="match status" value="1"/>
</dbReference>
<dbReference type="InterPro" id="IPR033294">
    <property type="entry name" value="Erlin1/2"/>
</dbReference>
<dbReference type="PANTHER" id="PTHR15351">
    <property type="entry name" value="ERLIN (ER LIPID RAFT ASSOCIATED PROTEIN) HOMOLOG"/>
    <property type="match status" value="1"/>
</dbReference>
<dbReference type="AlphaFoldDB" id="A0A6C0KVG7"/>
<reference evidence="9" key="1">
    <citation type="journal article" date="2020" name="Nature">
        <title>Giant virus diversity and host interactions through global metagenomics.</title>
        <authorList>
            <person name="Schulz F."/>
            <person name="Roux S."/>
            <person name="Paez-Espino D."/>
            <person name="Jungbluth S."/>
            <person name="Walsh D.A."/>
            <person name="Denef V.J."/>
            <person name="McMahon K.D."/>
            <person name="Konstantinidis K.T."/>
            <person name="Eloe-Fadrosh E.A."/>
            <person name="Kyrpides N.C."/>
            <person name="Woyke T."/>
        </authorList>
    </citation>
    <scope>NUCLEOTIDE SEQUENCE</scope>
    <source>
        <strain evidence="9">GVMAG-S-3300013286-35</strain>
    </source>
</reference>
<proteinExistence type="predicted"/>
<keyword evidence="3" id="KW-0256">Endoplasmic reticulum</keyword>
<evidence type="ECO:0000256" key="1">
    <source>
        <dbReference type="ARBA" id="ARBA00004648"/>
    </source>
</evidence>
<dbReference type="GO" id="GO:0015485">
    <property type="term" value="F:cholesterol binding"/>
    <property type="evidence" value="ECO:0007669"/>
    <property type="project" value="TreeGrafter"/>
</dbReference>
<evidence type="ECO:0000313" key="9">
    <source>
        <dbReference type="EMBL" id="QHU21955.1"/>
    </source>
</evidence>
<keyword evidence="5" id="KW-1133">Transmembrane helix</keyword>
<name>A0A6C0KVG7_9ZZZZ</name>
<evidence type="ECO:0000256" key="6">
    <source>
        <dbReference type="ARBA" id="ARBA00023136"/>
    </source>
</evidence>
<dbReference type="PANTHER" id="PTHR15351:SF3">
    <property type="entry name" value="ERLIN"/>
    <property type="match status" value="1"/>
</dbReference>
<feature type="domain" description="Band 7" evidence="8">
    <location>
        <begin position="15"/>
        <end position="185"/>
    </location>
</feature>
<sequence>MLALLVLSLLPFTNAIYTAIPSGHVGVKRWLGQIQPQLLTGLNFYNPLTETINLVKTIQDTDRLEQVRCVSREGVDVRFAEIGIANSIDPKFVISTVSRFGFDYDKVLVLNPLGQRMRELCAERTVDEIEITDFKELDNLLMAEIQKQVDEVESGITIHWVRLPNVIIPDTIKEKRLGLASEKANRLLAEEHAKRVAVEKQTEALVQKADNERALAHTKLEAEQIRMLSVAQAAADELAAAALAKYFAIDGYAAVEQTKALAGNGNMMMYFGDHLPSNMFLGTPPVPGSVPVAKTPRG</sequence>
<dbReference type="GO" id="GO:0032933">
    <property type="term" value="P:SREBP signaling pathway"/>
    <property type="evidence" value="ECO:0007669"/>
    <property type="project" value="TreeGrafter"/>
</dbReference>
<dbReference type="SUPFAM" id="SSF117892">
    <property type="entry name" value="Band 7/SPFH domain"/>
    <property type="match status" value="1"/>
</dbReference>
<keyword evidence="6" id="KW-0472">Membrane</keyword>
<keyword evidence="4" id="KW-0735">Signal-anchor</keyword>
<dbReference type="GO" id="GO:0005789">
    <property type="term" value="C:endoplasmic reticulum membrane"/>
    <property type="evidence" value="ECO:0007669"/>
    <property type="project" value="UniProtKB-SubCell"/>
</dbReference>
<protein>
    <recommendedName>
        <fullName evidence="8">Band 7 domain-containing protein</fullName>
    </recommendedName>
</protein>
<accession>A0A6C0KVG7</accession>
<comment type="subcellular location">
    <subcellularLocation>
        <location evidence="1">Endoplasmic reticulum membrane</location>
        <topology evidence="1">Single-pass type II membrane protein</topology>
    </subcellularLocation>
</comment>
<evidence type="ECO:0000259" key="8">
    <source>
        <dbReference type="SMART" id="SM00244"/>
    </source>
</evidence>
<evidence type="ECO:0000256" key="2">
    <source>
        <dbReference type="ARBA" id="ARBA00022692"/>
    </source>
</evidence>
<keyword evidence="7" id="KW-0325">Glycoprotein</keyword>
<dbReference type="InterPro" id="IPR036013">
    <property type="entry name" value="Band_7/SPFH_dom_sf"/>
</dbReference>
<evidence type="ECO:0000256" key="7">
    <source>
        <dbReference type="ARBA" id="ARBA00023180"/>
    </source>
</evidence>
<evidence type="ECO:0000256" key="3">
    <source>
        <dbReference type="ARBA" id="ARBA00022824"/>
    </source>
</evidence>
<organism evidence="9">
    <name type="scientific">viral metagenome</name>
    <dbReference type="NCBI Taxonomy" id="1070528"/>
    <lineage>
        <taxon>unclassified sequences</taxon>
        <taxon>metagenomes</taxon>
        <taxon>organismal metagenomes</taxon>
    </lineage>
</organism>
<dbReference type="EMBL" id="MN740993">
    <property type="protein sequence ID" value="QHU21955.1"/>
    <property type="molecule type" value="Genomic_DNA"/>
</dbReference>
<evidence type="ECO:0000256" key="5">
    <source>
        <dbReference type="ARBA" id="ARBA00022989"/>
    </source>
</evidence>
<dbReference type="GO" id="GO:0031625">
    <property type="term" value="F:ubiquitin protein ligase binding"/>
    <property type="evidence" value="ECO:0007669"/>
    <property type="project" value="InterPro"/>
</dbReference>